<dbReference type="SUPFAM" id="SSF47090">
    <property type="entry name" value="PGBD-like"/>
    <property type="match status" value="1"/>
</dbReference>
<protein>
    <recommendedName>
        <fullName evidence="1">Peptidoglycan binding-like domain-containing protein</fullName>
    </recommendedName>
</protein>
<dbReference type="Proteomes" id="UP000464754">
    <property type="component" value="Chromosome"/>
</dbReference>
<dbReference type="InterPro" id="IPR002477">
    <property type="entry name" value="Peptidoglycan-bd-like"/>
</dbReference>
<dbReference type="InterPro" id="IPR036366">
    <property type="entry name" value="PGBDSf"/>
</dbReference>
<dbReference type="RefSeq" id="WP_118276790.1">
    <property type="nucleotide sequence ID" value="NZ_AP019695.1"/>
</dbReference>
<organism evidence="2 3">
    <name type="scientific">Amedibacterium intestinale</name>
    <dbReference type="NCBI Taxonomy" id="2583452"/>
    <lineage>
        <taxon>Bacteria</taxon>
        <taxon>Bacillati</taxon>
        <taxon>Bacillota</taxon>
        <taxon>Erysipelotrichia</taxon>
        <taxon>Erysipelotrichales</taxon>
        <taxon>Erysipelotrichaceae</taxon>
        <taxon>Amedibacterium</taxon>
    </lineage>
</organism>
<dbReference type="Gene3D" id="1.10.101.10">
    <property type="entry name" value="PGBD-like superfamily/PGBD"/>
    <property type="match status" value="1"/>
</dbReference>
<evidence type="ECO:0000313" key="3">
    <source>
        <dbReference type="Proteomes" id="UP000464754"/>
    </source>
</evidence>
<evidence type="ECO:0000259" key="1">
    <source>
        <dbReference type="Pfam" id="PF01471"/>
    </source>
</evidence>
<name>A0A6N4TDU6_9FIRM</name>
<reference evidence="3" key="1">
    <citation type="submission" date="2019-05" db="EMBL/GenBank/DDBJ databases">
        <title>Complete genome sequencing of Absiella argi strain JCM 30884.</title>
        <authorList>
            <person name="Sakamoto M."/>
            <person name="Murakami T."/>
            <person name="Mori H."/>
        </authorList>
    </citation>
    <scope>NUCLEOTIDE SEQUENCE [LARGE SCALE GENOMIC DNA]</scope>
    <source>
        <strain evidence="3">JCM 30884</strain>
    </source>
</reference>
<dbReference type="Pfam" id="PF01471">
    <property type="entry name" value="PG_binding_1"/>
    <property type="match status" value="1"/>
</dbReference>
<evidence type="ECO:0000313" key="2">
    <source>
        <dbReference type="EMBL" id="BBK21326.1"/>
    </source>
</evidence>
<keyword evidence="3" id="KW-1185">Reference proteome</keyword>
<gene>
    <name evidence="2" type="ORF">Aargi30884_02290</name>
</gene>
<proteinExistence type="predicted"/>
<dbReference type="EMBL" id="AP019695">
    <property type="protein sequence ID" value="BBK21326.1"/>
    <property type="molecule type" value="Genomic_DNA"/>
</dbReference>
<dbReference type="InterPro" id="IPR036365">
    <property type="entry name" value="PGBD-like_sf"/>
</dbReference>
<feature type="domain" description="Peptidoglycan binding-like" evidence="1">
    <location>
        <begin position="129"/>
        <end position="185"/>
    </location>
</feature>
<accession>A0A6N4TDU6</accession>
<dbReference type="KEGG" id="aarg:Aargi30884_02290"/>
<dbReference type="AlphaFoldDB" id="A0A6N4TDU6"/>
<sequence>MATIATAYLQFITLLQGKPSYLENIRIRIFRKEKEILVYEDFDVSDTCGKSSLLPLYTPEEKNHTFYYQAQISFPDYQTIFIDKIYLQPNKYVYIPVEMIPLSPTTNSKHTFMPLYDQTIYENNKIKEKILTIQKRLNFLRTYYPSILPVKNDGIFKTNTKNSIISFEQLLGLEEDGILSETIWNLTEEMVRELKKEESR</sequence>